<keyword evidence="3 6" id="KW-0812">Transmembrane</keyword>
<keyword evidence="4 6" id="KW-1133">Transmembrane helix</keyword>
<dbReference type="PANTHER" id="PTHR22936:SF75">
    <property type="entry name" value="RHOMBOID-LIKE PROTEIN 8"/>
    <property type="match status" value="1"/>
</dbReference>
<keyword evidence="6" id="KW-0720">Serine protease</keyword>
<evidence type="ECO:0000313" key="8">
    <source>
        <dbReference type="EMBL" id="KAK7351156.1"/>
    </source>
</evidence>
<comment type="subcellular location">
    <subcellularLocation>
        <location evidence="1 6">Membrane</location>
        <topology evidence="1 6">Multi-pass membrane protein</topology>
    </subcellularLocation>
</comment>
<evidence type="ECO:0000313" key="9">
    <source>
        <dbReference type="Proteomes" id="UP001367508"/>
    </source>
</evidence>
<dbReference type="PANTHER" id="PTHR22936">
    <property type="entry name" value="RHOMBOID-RELATED"/>
    <property type="match status" value="1"/>
</dbReference>
<feature type="transmembrane region" description="Helical" evidence="6">
    <location>
        <begin position="231"/>
        <end position="250"/>
    </location>
</feature>
<feature type="transmembrane region" description="Helical" evidence="6">
    <location>
        <begin position="154"/>
        <end position="172"/>
    </location>
</feature>
<dbReference type="Gene3D" id="1.20.1540.10">
    <property type="entry name" value="Rhomboid-like"/>
    <property type="match status" value="1"/>
</dbReference>
<dbReference type="AlphaFoldDB" id="A0AAN9QXT4"/>
<proteinExistence type="inferred from homology"/>
<name>A0AAN9QXT4_CANGL</name>
<evidence type="ECO:0000259" key="7">
    <source>
        <dbReference type="Pfam" id="PF01694"/>
    </source>
</evidence>
<protein>
    <recommendedName>
        <fullName evidence="6">RHOMBOID-like protein</fullName>
        <ecNumber evidence="6">3.4.21.105</ecNumber>
    </recommendedName>
</protein>
<sequence>MAESSEFIDIKFSPAKLAPDCPQDQRIPLMKSSRRRRGDTWVVSVFVIIHIGVFIATMLVNDCWTNSHGDCVFQSLGRFSFQPLPENPLLGPSQSKLDEMGALRRSFLMENHQIWRLFTFPFLHAGLFHLIINLCSVIYVGVHLEQEFGPFRIGIIYTLSAFVGALVASLFLQNTPAVGSSGALFGLLGTLLSELVWNWKFHSNKISAIASLVFVFVCNFVLGFLPYVDNFSSIGGFISGFLLGSLLLLNPQLQQAAPNKVGVIDYGCKSYIKLKLKQTLHRPVLRIVSLILFSLLLAGCLVAVLDGININSYCTWCPYVDCIPFTSWHCKDRETSCETMVSNAQLTMTCIENGNFRVFPFTNISRARINDLCDLIC</sequence>
<dbReference type="GO" id="GO:0006508">
    <property type="term" value="P:proteolysis"/>
    <property type="evidence" value="ECO:0007669"/>
    <property type="project" value="UniProtKB-KW"/>
</dbReference>
<feature type="transmembrane region" description="Helical" evidence="6">
    <location>
        <begin position="178"/>
        <end position="199"/>
    </location>
</feature>
<feature type="transmembrane region" description="Helical" evidence="6">
    <location>
        <begin position="284"/>
        <end position="305"/>
    </location>
</feature>
<organism evidence="8 9">
    <name type="scientific">Canavalia gladiata</name>
    <name type="common">Sword bean</name>
    <name type="synonym">Dolichos gladiatus</name>
    <dbReference type="NCBI Taxonomy" id="3824"/>
    <lineage>
        <taxon>Eukaryota</taxon>
        <taxon>Viridiplantae</taxon>
        <taxon>Streptophyta</taxon>
        <taxon>Embryophyta</taxon>
        <taxon>Tracheophyta</taxon>
        <taxon>Spermatophyta</taxon>
        <taxon>Magnoliopsida</taxon>
        <taxon>eudicotyledons</taxon>
        <taxon>Gunneridae</taxon>
        <taxon>Pentapetalae</taxon>
        <taxon>rosids</taxon>
        <taxon>fabids</taxon>
        <taxon>Fabales</taxon>
        <taxon>Fabaceae</taxon>
        <taxon>Papilionoideae</taxon>
        <taxon>50 kb inversion clade</taxon>
        <taxon>NPAAA clade</taxon>
        <taxon>indigoferoid/millettioid clade</taxon>
        <taxon>Phaseoleae</taxon>
        <taxon>Canavalia</taxon>
    </lineage>
</organism>
<feature type="transmembrane region" description="Helical" evidence="6">
    <location>
        <begin position="40"/>
        <end position="60"/>
    </location>
</feature>
<evidence type="ECO:0000256" key="3">
    <source>
        <dbReference type="ARBA" id="ARBA00022692"/>
    </source>
</evidence>
<dbReference type="InterPro" id="IPR002610">
    <property type="entry name" value="Peptidase_S54_rhomboid-like"/>
</dbReference>
<evidence type="ECO:0000256" key="5">
    <source>
        <dbReference type="ARBA" id="ARBA00023136"/>
    </source>
</evidence>
<dbReference type="InterPro" id="IPR035952">
    <property type="entry name" value="Rhomboid-like_sf"/>
</dbReference>
<dbReference type="InterPro" id="IPR022764">
    <property type="entry name" value="Peptidase_S54_rhomboid_dom"/>
</dbReference>
<dbReference type="GO" id="GO:0016020">
    <property type="term" value="C:membrane"/>
    <property type="evidence" value="ECO:0007669"/>
    <property type="project" value="UniProtKB-SubCell"/>
</dbReference>
<gene>
    <name evidence="8" type="ORF">VNO77_10395</name>
</gene>
<dbReference type="EMBL" id="JAYMYQ010000002">
    <property type="protein sequence ID" value="KAK7351156.1"/>
    <property type="molecule type" value="Genomic_DNA"/>
</dbReference>
<comment type="function">
    <text evidence="6">Serine protease involved in intramembrane proteolysis.</text>
</comment>
<reference evidence="8 9" key="1">
    <citation type="submission" date="2024-01" db="EMBL/GenBank/DDBJ databases">
        <title>The genomes of 5 underutilized Papilionoideae crops provide insights into root nodulation and disease resistanc.</title>
        <authorList>
            <person name="Jiang F."/>
        </authorList>
    </citation>
    <scope>NUCLEOTIDE SEQUENCE [LARGE SCALE GENOMIC DNA]</scope>
    <source>
        <strain evidence="8">LVBAO_FW01</strain>
        <tissue evidence="8">Leaves</tissue>
    </source>
</reference>
<feature type="transmembrane region" description="Helical" evidence="6">
    <location>
        <begin position="114"/>
        <end position="142"/>
    </location>
</feature>
<keyword evidence="5 6" id="KW-0472">Membrane</keyword>
<evidence type="ECO:0000256" key="6">
    <source>
        <dbReference type="RuleBase" id="RU362115"/>
    </source>
</evidence>
<comment type="similarity">
    <text evidence="2 6">Belongs to the peptidase S54 family.</text>
</comment>
<comment type="catalytic activity">
    <reaction evidence="6">
        <text>Cleaves type-1 transmembrane domains using a catalytic dyad composed of serine and histidine that are contributed by different transmembrane domains.</text>
        <dbReference type="EC" id="3.4.21.105"/>
    </reaction>
</comment>
<dbReference type="SUPFAM" id="SSF144091">
    <property type="entry name" value="Rhomboid-like"/>
    <property type="match status" value="1"/>
</dbReference>
<feature type="domain" description="Peptidase S54 rhomboid" evidence="7">
    <location>
        <begin position="112"/>
        <end position="248"/>
    </location>
</feature>
<evidence type="ECO:0000256" key="2">
    <source>
        <dbReference type="ARBA" id="ARBA00009045"/>
    </source>
</evidence>
<evidence type="ECO:0000256" key="4">
    <source>
        <dbReference type="ARBA" id="ARBA00022989"/>
    </source>
</evidence>
<keyword evidence="6" id="KW-0378">Hydrolase</keyword>
<feature type="transmembrane region" description="Helical" evidence="6">
    <location>
        <begin position="206"/>
        <end position="225"/>
    </location>
</feature>
<comment type="caution">
    <text evidence="8">The sequence shown here is derived from an EMBL/GenBank/DDBJ whole genome shotgun (WGS) entry which is preliminary data.</text>
</comment>
<dbReference type="EC" id="3.4.21.105" evidence="6"/>
<keyword evidence="9" id="KW-1185">Reference proteome</keyword>
<evidence type="ECO:0000256" key="1">
    <source>
        <dbReference type="ARBA" id="ARBA00004141"/>
    </source>
</evidence>
<accession>A0AAN9QXT4</accession>
<dbReference type="Proteomes" id="UP001367508">
    <property type="component" value="Unassembled WGS sequence"/>
</dbReference>
<keyword evidence="6" id="KW-0645">Protease</keyword>
<dbReference type="Pfam" id="PF01694">
    <property type="entry name" value="Rhomboid"/>
    <property type="match status" value="1"/>
</dbReference>
<dbReference type="GO" id="GO:0004252">
    <property type="term" value="F:serine-type endopeptidase activity"/>
    <property type="evidence" value="ECO:0007669"/>
    <property type="project" value="InterPro"/>
</dbReference>